<protein>
    <submittedName>
        <fullName evidence="1">Uncharacterized protein</fullName>
    </submittedName>
</protein>
<evidence type="ECO:0000313" key="1">
    <source>
        <dbReference type="EMBL" id="SNV19854.1"/>
    </source>
</evidence>
<sequence>MTPQRLPHGDDQAVRTPDGTYMHIAPNTDADTLATALATRAESRRPHHPTITTHGHAPQLFDPLLAALTTACTTPNDNTTPPTIALHAITTPEDENLAHTHLTNGTTILAVHREDDVLYIHPLATPEDPQAISPHHIRARRLAASPAPDLAHTHWHTHGGDPLTDLPPHAAHLASAHLLTNLLTHLHHIPQRGPHLLTRIEMTPLRITTHPIIAVPPTEPLPAGR</sequence>
<dbReference type="EMBL" id="LT906453">
    <property type="protein sequence ID" value="SNV19854.1"/>
    <property type="molecule type" value="Genomic_DNA"/>
</dbReference>
<name>A0A239VEB6_9MICO</name>
<dbReference type="STRING" id="1121387.GCA_000429885_01251"/>
<proteinExistence type="predicted"/>
<dbReference type="AlphaFoldDB" id="A0A239VEB6"/>
<evidence type="ECO:0000313" key="2">
    <source>
        <dbReference type="Proteomes" id="UP000242637"/>
    </source>
</evidence>
<reference evidence="1 2" key="1">
    <citation type="submission" date="2017-06" db="EMBL/GenBank/DDBJ databases">
        <authorList>
            <consortium name="Pathogen Informatics"/>
        </authorList>
    </citation>
    <scope>NUCLEOTIDE SEQUENCE [LARGE SCALE GENOMIC DNA]</scope>
    <source>
        <strain evidence="1 2">NCTC13039</strain>
    </source>
</reference>
<gene>
    <name evidence="1" type="ORF">SAMEA4475696_00836</name>
</gene>
<organism evidence="1 2">
    <name type="scientific">Dermatophilus congolensis</name>
    <dbReference type="NCBI Taxonomy" id="1863"/>
    <lineage>
        <taxon>Bacteria</taxon>
        <taxon>Bacillati</taxon>
        <taxon>Actinomycetota</taxon>
        <taxon>Actinomycetes</taxon>
        <taxon>Micrococcales</taxon>
        <taxon>Dermatophilaceae</taxon>
        <taxon>Dermatophilus</taxon>
    </lineage>
</organism>
<dbReference type="Proteomes" id="UP000242637">
    <property type="component" value="Chromosome 1"/>
</dbReference>
<dbReference type="KEGG" id="dco:SAMEA4475696_0836"/>
<accession>A0A239VEB6</accession>
<keyword evidence="2" id="KW-1185">Reference proteome</keyword>